<protein>
    <submittedName>
        <fullName evidence="1">Uncharacterized protein</fullName>
    </submittedName>
</protein>
<accession>F6HBN3</accession>
<evidence type="ECO:0000313" key="1">
    <source>
        <dbReference type="EMBL" id="CCB49615.1"/>
    </source>
</evidence>
<keyword evidence="2" id="KW-1185">Reference proteome</keyword>
<organism evidence="1 2">
    <name type="scientific">Vitis vinifera</name>
    <name type="common">Grape</name>
    <dbReference type="NCBI Taxonomy" id="29760"/>
    <lineage>
        <taxon>Eukaryota</taxon>
        <taxon>Viridiplantae</taxon>
        <taxon>Streptophyta</taxon>
        <taxon>Embryophyta</taxon>
        <taxon>Tracheophyta</taxon>
        <taxon>Spermatophyta</taxon>
        <taxon>Magnoliopsida</taxon>
        <taxon>eudicotyledons</taxon>
        <taxon>Gunneridae</taxon>
        <taxon>Pentapetalae</taxon>
        <taxon>rosids</taxon>
        <taxon>Vitales</taxon>
        <taxon>Vitaceae</taxon>
        <taxon>Viteae</taxon>
        <taxon>Vitis</taxon>
    </lineage>
</organism>
<gene>
    <name evidence="1" type="ordered locus">VIT_03s0088g00760</name>
</gene>
<dbReference type="PaxDb" id="29760-VIT_03s0088g00760.t01"/>
<dbReference type="InParanoid" id="F6HBN3"/>
<dbReference type="Proteomes" id="UP000009183">
    <property type="component" value="Chromosome 3"/>
</dbReference>
<reference evidence="2" key="1">
    <citation type="journal article" date="2007" name="Nature">
        <title>The grapevine genome sequence suggests ancestral hexaploidization in major angiosperm phyla.</title>
        <authorList>
            <consortium name="The French-Italian Public Consortium for Grapevine Genome Characterization."/>
            <person name="Jaillon O."/>
            <person name="Aury J.-M."/>
            <person name="Noel B."/>
            <person name="Policriti A."/>
            <person name="Clepet C."/>
            <person name="Casagrande A."/>
            <person name="Choisne N."/>
            <person name="Aubourg S."/>
            <person name="Vitulo N."/>
            <person name="Jubin C."/>
            <person name="Vezzi A."/>
            <person name="Legeai F."/>
            <person name="Hugueney P."/>
            <person name="Dasilva C."/>
            <person name="Horner D."/>
            <person name="Mica E."/>
            <person name="Jublot D."/>
            <person name="Poulain J."/>
            <person name="Bruyere C."/>
            <person name="Billault A."/>
            <person name="Segurens B."/>
            <person name="Gouyvenoux M."/>
            <person name="Ugarte E."/>
            <person name="Cattonaro F."/>
            <person name="Anthouard V."/>
            <person name="Vico V."/>
            <person name="Del Fabbro C."/>
            <person name="Alaux M."/>
            <person name="Di Gaspero G."/>
            <person name="Dumas V."/>
            <person name="Felice N."/>
            <person name="Paillard S."/>
            <person name="Juman I."/>
            <person name="Moroldo M."/>
            <person name="Scalabrin S."/>
            <person name="Canaguier A."/>
            <person name="Le Clainche I."/>
            <person name="Malacrida G."/>
            <person name="Durand E."/>
            <person name="Pesole G."/>
            <person name="Laucou V."/>
            <person name="Chatelet P."/>
            <person name="Merdinoglu D."/>
            <person name="Delledonne M."/>
            <person name="Pezzotti M."/>
            <person name="Lecharny A."/>
            <person name="Scarpelli C."/>
            <person name="Artiguenave F."/>
            <person name="Pe M.E."/>
            <person name="Valle G."/>
            <person name="Morgante M."/>
            <person name="Caboche M."/>
            <person name="Adam-Blondon A.-F."/>
            <person name="Weissenbach J."/>
            <person name="Quetier F."/>
            <person name="Wincker P."/>
        </authorList>
    </citation>
    <scope>NUCLEOTIDE SEQUENCE [LARGE SCALE GENOMIC DNA]</scope>
    <source>
        <strain evidence="2">cv. Pinot noir / PN40024</strain>
    </source>
</reference>
<dbReference type="HOGENOM" id="CLU_3407152_0_0_1"/>
<dbReference type="AlphaFoldDB" id="F6HBN3"/>
<sequence length="30" mass="3493">MSTLKPFILIALLTFHHLGRGPWLFSRLNL</sequence>
<dbReference type="EMBL" id="FN595512">
    <property type="protein sequence ID" value="CCB49615.1"/>
    <property type="molecule type" value="Genomic_DNA"/>
</dbReference>
<proteinExistence type="predicted"/>
<name>F6HBN3_VITVI</name>
<evidence type="ECO:0000313" key="2">
    <source>
        <dbReference type="Proteomes" id="UP000009183"/>
    </source>
</evidence>